<dbReference type="SMART" id="SM00471">
    <property type="entry name" value="HDc"/>
    <property type="match status" value="1"/>
</dbReference>
<evidence type="ECO:0000256" key="1">
    <source>
        <dbReference type="PROSITE-ProRule" id="PRU00169"/>
    </source>
</evidence>
<organism evidence="5 6">
    <name type="scientific">Duganella sacchari</name>
    <dbReference type="NCBI Taxonomy" id="551987"/>
    <lineage>
        <taxon>Bacteria</taxon>
        <taxon>Pseudomonadati</taxon>
        <taxon>Pseudomonadota</taxon>
        <taxon>Betaproteobacteria</taxon>
        <taxon>Burkholderiales</taxon>
        <taxon>Oxalobacteraceae</taxon>
        <taxon>Telluria group</taxon>
        <taxon>Duganella</taxon>
    </lineage>
</organism>
<dbReference type="RefSeq" id="WP_072781894.1">
    <property type="nucleotide sequence ID" value="NZ_FRCX01000002.1"/>
</dbReference>
<proteinExistence type="predicted"/>
<protein>
    <submittedName>
        <fullName evidence="5">Putative two-component system response regulator</fullName>
    </submittedName>
</protein>
<keyword evidence="1" id="KW-0597">Phosphoprotein</keyword>
<dbReference type="PROSITE" id="PS51831">
    <property type="entry name" value="HD"/>
    <property type="match status" value="1"/>
</dbReference>
<evidence type="ECO:0000259" key="3">
    <source>
        <dbReference type="PROSITE" id="PS51831"/>
    </source>
</evidence>
<dbReference type="InterPro" id="IPR001789">
    <property type="entry name" value="Sig_transdc_resp-reg_receiver"/>
</dbReference>
<feature type="modified residue" description="4-aspartylphosphate" evidence="1">
    <location>
        <position position="52"/>
    </location>
</feature>
<gene>
    <name evidence="5" type="ORF">SAMN05192549_102190</name>
</gene>
<dbReference type="InterPro" id="IPR006674">
    <property type="entry name" value="HD_domain"/>
</dbReference>
<dbReference type="STRING" id="551987.SAMN05192549_102190"/>
<dbReference type="GO" id="GO:0008081">
    <property type="term" value="F:phosphoric diester hydrolase activity"/>
    <property type="evidence" value="ECO:0007669"/>
    <property type="project" value="UniProtKB-ARBA"/>
</dbReference>
<dbReference type="Gene3D" id="1.10.3210.10">
    <property type="entry name" value="Hypothetical protein af1432"/>
    <property type="match status" value="1"/>
</dbReference>
<dbReference type="OrthoDB" id="9763857at2"/>
<sequence length="353" mass="38702">MKVLVVDDNQMNLDLFCHMLSMLDVAKPLPMQDAAEALAWCAHRTPDLVVIDYMMPGIDGLEFLRRFRDLPNMREVPVVMVTADTEVGVRHQALRLSANDFLTKPVNSIEFNVRIGNLLALRQAQLQLATRAEGLAQAVRRATAAIVAREQEAIHRLSRAAEFRDNDTGSHLLRMAAYARLIAQRLGLDAAECDLICEAAPMHDIGKVGIPDAVLLKPGPLTAEERAIMQRHPQIGAEILADSESALLQAGATIAISHHERYDGAGYPHGLAGQAIPLYGRIVAVADVFDALTTARPYKPGWDLARAVDYLHTQRGGHFDPACVDALLAELDAVLVIQRRFHEPTPTVMRSAA</sequence>
<dbReference type="InterPro" id="IPR037522">
    <property type="entry name" value="HD_GYP_dom"/>
</dbReference>
<dbReference type="InterPro" id="IPR052020">
    <property type="entry name" value="Cyclic_di-GMP/3'3'-cGAMP_PDE"/>
</dbReference>
<dbReference type="Pfam" id="PF13487">
    <property type="entry name" value="HD_5"/>
    <property type="match status" value="1"/>
</dbReference>
<dbReference type="AlphaFoldDB" id="A0A1M7KPB0"/>
<evidence type="ECO:0000259" key="4">
    <source>
        <dbReference type="PROSITE" id="PS51832"/>
    </source>
</evidence>
<evidence type="ECO:0000313" key="6">
    <source>
        <dbReference type="Proteomes" id="UP000184339"/>
    </source>
</evidence>
<dbReference type="CDD" id="cd00077">
    <property type="entry name" value="HDc"/>
    <property type="match status" value="1"/>
</dbReference>
<dbReference type="PROSITE" id="PS50110">
    <property type="entry name" value="RESPONSE_REGULATORY"/>
    <property type="match status" value="1"/>
</dbReference>
<dbReference type="Pfam" id="PF00072">
    <property type="entry name" value="Response_reg"/>
    <property type="match status" value="1"/>
</dbReference>
<dbReference type="SMART" id="SM00448">
    <property type="entry name" value="REC"/>
    <property type="match status" value="1"/>
</dbReference>
<dbReference type="CDD" id="cd17551">
    <property type="entry name" value="REC_RpfG-like"/>
    <property type="match status" value="1"/>
</dbReference>
<keyword evidence="6" id="KW-1185">Reference proteome</keyword>
<dbReference type="GO" id="GO:0000160">
    <property type="term" value="P:phosphorelay signal transduction system"/>
    <property type="evidence" value="ECO:0007669"/>
    <property type="project" value="InterPro"/>
</dbReference>
<feature type="domain" description="HD-GYP" evidence="4">
    <location>
        <begin position="146"/>
        <end position="343"/>
    </location>
</feature>
<dbReference type="PANTHER" id="PTHR45228:SF1">
    <property type="entry name" value="CYCLIC DI-GMP PHOSPHODIESTERASE TM_0186"/>
    <property type="match status" value="1"/>
</dbReference>
<dbReference type="InterPro" id="IPR011006">
    <property type="entry name" value="CheY-like_superfamily"/>
</dbReference>
<dbReference type="PROSITE" id="PS51832">
    <property type="entry name" value="HD_GYP"/>
    <property type="match status" value="1"/>
</dbReference>
<evidence type="ECO:0000313" key="5">
    <source>
        <dbReference type="EMBL" id="SHM67229.1"/>
    </source>
</evidence>
<name>A0A1M7KPB0_9BURK</name>
<feature type="domain" description="Response regulatory" evidence="2">
    <location>
        <begin position="2"/>
        <end position="119"/>
    </location>
</feature>
<accession>A0A1M7KPB0</accession>
<dbReference type="Gene3D" id="3.40.50.2300">
    <property type="match status" value="1"/>
</dbReference>
<feature type="domain" description="HD" evidence="3">
    <location>
        <begin position="168"/>
        <end position="292"/>
    </location>
</feature>
<reference evidence="6" key="1">
    <citation type="submission" date="2016-11" db="EMBL/GenBank/DDBJ databases">
        <authorList>
            <person name="Varghese N."/>
            <person name="Submissions S."/>
        </authorList>
    </citation>
    <scope>NUCLEOTIDE SEQUENCE [LARGE SCALE GENOMIC DNA]</scope>
    <source>
        <strain evidence="6">Sac-22</strain>
    </source>
</reference>
<evidence type="ECO:0000259" key="2">
    <source>
        <dbReference type="PROSITE" id="PS50110"/>
    </source>
</evidence>
<dbReference type="PANTHER" id="PTHR45228">
    <property type="entry name" value="CYCLIC DI-GMP PHOSPHODIESTERASE TM_0186-RELATED"/>
    <property type="match status" value="1"/>
</dbReference>
<dbReference type="EMBL" id="FRCX01000002">
    <property type="protein sequence ID" value="SHM67229.1"/>
    <property type="molecule type" value="Genomic_DNA"/>
</dbReference>
<dbReference type="Proteomes" id="UP000184339">
    <property type="component" value="Unassembled WGS sequence"/>
</dbReference>
<dbReference type="SUPFAM" id="SSF52172">
    <property type="entry name" value="CheY-like"/>
    <property type="match status" value="1"/>
</dbReference>
<dbReference type="SUPFAM" id="SSF109604">
    <property type="entry name" value="HD-domain/PDEase-like"/>
    <property type="match status" value="1"/>
</dbReference>
<dbReference type="InterPro" id="IPR003607">
    <property type="entry name" value="HD/PDEase_dom"/>
</dbReference>